<dbReference type="Proteomes" id="UP000663836">
    <property type="component" value="Unassembled WGS sequence"/>
</dbReference>
<proteinExistence type="predicted"/>
<dbReference type="Proteomes" id="UP000663864">
    <property type="component" value="Unassembled WGS sequence"/>
</dbReference>
<reference evidence="2" key="1">
    <citation type="submission" date="2021-02" db="EMBL/GenBank/DDBJ databases">
        <authorList>
            <person name="Nowell W R."/>
        </authorList>
    </citation>
    <scope>NUCLEOTIDE SEQUENCE</scope>
</reference>
<name>A0A815B9S4_9BILA</name>
<dbReference type="AlphaFoldDB" id="A0A815B9S4"/>
<feature type="domain" description="PARG catalytic Macro" evidence="1">
    <location>
        <begin position="212"/>
        <end position="347"/>
    </location>
</feature>
<protein>
    <recommendedName>
        <fullName evidence="1">PARG catalytic Macro domain-containing protein</fullName>
    </recommendedName>
</protein>
<gene>
    <name evidence="3" type="ORF">JBS370_LOCUS26627</name>
    <name evidence="2" type="ORF">ZHD862_LOCUS26096</name>
</gene>
<dbReference type="EMBL" id="CAJNOT010001925">
    <property type="protein sequence ID" value="CAF1264786.1"/>
    <property type="molecule type" value="Genomic_DNA"/>
</dbReference>
<evidence type="ECO:0000313" key="3">
    <source>
        <dbReference type="EMBL" id="CAF4007240.1"/>
    </source>
</evidence>
<dbReference type="Pfam" id="PF05028">
    <property type="entry name" value="PARG_cat_C"/>
    <property type="match status" value="1"/>
</dbReference>
<dbReference type="GO" id="GO:0006282">
    <property type="term" value="P:regulation of DNA repair"/>
    <property type="evidence" value="ECO:0007669"/>
    <property type="project" value="InterPro"/>
</dbReference>
<sequence length="388" mass="44729">MAAHSRFTDDIWCTPAPGAPQISVRTINELRNEIFPPGYQEEFQQALFQAEEMKSKDLYEKYSPSFRDKNKQYIFKYINEIKKYSPSSDRSLLVTRWRPFLPTLAPDNLSLTSTKIKFQSDVFKYDTCGDNQSVEWYLNFANHDLFAYYSGPLLAQDELQVLECVELAALREYFVQTVNTVGSYTTGSDKSTHKTVPTPILISNTERVIQMDTSKIYGNAFAKASERQLIQACQYLTQPQTVNLIAIEAPSHGQGIYTREQVNYIITTCYVGFKAAQILAQKTYALNTKSRRSSNRSSNTRFRTIIHTGWWGCGAYGNNRQMMILAQMLAAYWTQIDELIFHTQTNEHDRDIKAARDIVEKLLPEKNIDRVIDDIVRFNLQWEKSNDT</sequence>
<evidence type="ECO:0000313" key="4">
    <source>
        <dbReference type="Proteomes" id="UP000663864"/>
    </source>
</evidence>
<dbReference type="GO" id="GO:0004649">
    <property type="term" value="F:poly(ADP-ribose) glycohydrolase activity"/>
    <property type="evidence" value="ECO:0007669"/>
    <property type="project" value="InterPro"/>
</dbReference>
<organism evidence="2 4">
    <name type="scientific">Rotaria sordida</name>
    <dbReference type="NCBI Taxonomy" id="392033"/>
    <lineage>
        <taxon>Eukaryota</taxon>
        <taxon>Metazoa</taxon>
        <taxon>Spiralia</taxon>
        <taxon>Gnathifera</taxon>
        <taxon>Rotifera</taxon>
        <taxon>Eurotatoria</taxon>
        <taxon>Bdelloidea</taxon>
        <taxon>Philodinida</taxon>
        <taxon>Philodinidae</taxon>
        <taxon>Rotaria</taxon>
    </lineage>
</organism>
<accession>A0A815B9S4</accession>
<dbReference type="InterPro" id="IPR046372">
    <property type="entry name" value="PARG_cat_C"/>
</dbReference>
<comment type="caution">
    <text evidence="2">The sequence shown here is derived from an EMBL/GenBank/DDBJ whole genome shotgun (WGS) entry which is preliminary data.</text>
</comment>
<evidence type="ECO:0000259" key="1">
    <source>
        <dbReference type="Pfam" id="PF05028"/>
    </source>
</evidence>
<dbReference type="EMBL" id="CAJOBD010004752">
    <property type="protein sequence ID" value="CAF4007240.1"/>
    <property type="molecule type" value="Genomic_DNA"/>
</dbReference>
<evidence type="ECO:0000313" key="2">
    <source>
        <dbReference type="EMBL" id="CAF1264786.1"/>
    </source>
</evidence>